<proteinExistence type="predicted"/>
<dbReference type="EMBL" id="CM055092">
    <property type="protein sequence ID" value="KAJ7567673.1"/>
    <property type="molecule type" value="Genomic_DNA"/>
</dbReference>
<organism evidence="1 2">
    <name type="scientific">Diphasiastrum complanatum</name>
    <name type="common">Issler's clubmoss</name>
    <name type="synonym">Lycopodium complanatum</name>
    <dbReference type="NCBI Taxonomy" id="34168"/>
    <lineage>
        <taxon>Eukaryota</taxon>
        <taxon>Viridiplantae</taxon>
        <taxon>Streptophyta</taxon>
        <taxon>Embryophyta</taxon>
        <taxon>Tracheophyta</taxon>
        <taxon>Lycopodiopsida</taxon>
        <taxon>Lycopodiales</taxon>
        <taxon>Lycopodiaceae</taxon>
        <taxon>Lycopodioideae</taxon>
        <taxon>Diphasiastrum</taxon>
    </lineage>
</organism>
<accession>A0ACC2EMD1</accession>
<gene>
    <name evidence="1" type="ORF">O6H91_01G001600</name>
</gene>
<reference evidence="2" key="1">
    <citation type="journal article" date="2024" name="Proc. Natl. Acad. Sci. U.S.A.">
        <title>Extraordinary preservation of gene collinearity over three hundred million years revealed in homosporous lycophytes.</title>
        <authorList>
            <person name="Li C."/>
            <person name="Wickell D."/>
            <person name="Kuo L.Y."/>
            <person name="Chen X."/>
            <person name="Nie B."/>
            <person name="Liao X."/>
            <person name="Peng D."/>
            <person name="Ji J."/>
            <person name="Jenkins J."/>
            <person name="Williams M."/>
            <person name="Shu S."/>
            <person name="Plott C."/>
            <person name="Barry K."/>
            <person name="Rajasekar S."/>
            <person name="Grimwood J."/>
            <person name="Han X."/>
            <person name="Sun S."/>
            <person name="Hou Z."/>
            <person name="He W."/>
            <person name="Dai G."/>
            <person name="Sun C."/>
            <person name="Schmutz J."/>
            <person name="Leebens-Mack J.H."/>
            <person name="Li F.W."/>
            <person name="Wang L."/>
        </authorList>
    </citation>
    <scope>NUCLEOTIDE SEQUENCE [LARGE SCALE GENOMIC DNA]</scope>
    <source>
        <strain evidence="2">cv. PW_Plant_1</strain>
    </source>
</reference>
<sequence length="131" mass="14878">MEPPPPPVQLGDVTEEELKAYEGTHPTKPLLMAIKGLRCYLFQVCHASASIICFPFLLILKFPLSHIHRKHCFFEVFRRASRNLTLASSSTGDFSLTLCQRSSHNVYWDCLLPLALVSFFCHPNLSKTEDN</sequence>
<dbReference type="Proteomes" id="UP001162992">
    <property type="component" value="Chromosome 1"/>
</dbReference>
<keyword evidence="2" id="KW-1185">Reference proteome</keyword>
<evidence type="ECO:0000313" key="2">
    <source>
        <dbReference type="Proteomes" id="UP001162992"/>
    </source>
</evidence>
<protein>
    <submittedName>
        <fullName evidence="1">Uncharacterized protein</fullName>
    </submittedName>
</protein>
<evidence type="ECO:0000313" key="1">
    <source>
        <dbReference type="EMBL" id="KAJ7567673.1"/>
    </source>
</evidence>
<name>A0ACC2EMD1_DIPCM</name>
<comment type="caution">
    <text evidence="1">The sequence shown here is derived from an EMBL/GenBank/DDBJ whole genome shotgun (WGS) entry which is preliminary data.</text>
</comment>